<reference evidence="1" key="1">
    <citation type="journal article" date="2014" name="Int. J. Syst. Evol. Microbiol.">
        <title>Complete genome sequence of Corynebacterium casei LMG S-19264T (=DSM 44701T), isolated from a smear-ripened cheese.</title>
        <authorList>
            <consortium name="US DOE Joint Genome Institute (JGI-PGF)"/>
            <person name="Walter F."/>
            <person name="Albersmeier A."/>
            <person name="Kalinowski J."/>
            <person name="Ruckert C."/>
        </authorList>
    </citation>
    <scope>NUCLEOTIDE SEQUENCE</scope>
    <source>
        <strain evidence="1">CGMCC 1.16548</strain>
    </source>
</reference>
<proteinExistence type="predicted"/>
<gene>
    <name evidence="1" type="ORF">GCM10011600_25370</name>
</gene>
<keyword evidence="2" id="KW-1185">Reference proteome</keyword>
<accession>A0A8J3M3K7</accession>
<sequence length="135" mass="14745">MNASAGYSGTPQATKLGLKPGVTWDVVGAPHDWAFEVDPDPAQRRDGDADVVVAFVGTAEQVRRTIEQQERRIFPAGALWIAWPRKAAGHVSDVDENLVRDTALLRGLVDVKVAALDTDWSALKIVWRKENRSAG</sequence>
<organism evidence="1 2">
    <name type="scientific">Pseudolysinimonas yzui</name>
    <dbReference type="NCBI Taxonomy" id="2708254"/>
    <lineage>
        <taxon>Bacteria</taxon>
        <taxon>Bacillati</taxon>
        <taxon>Actinomycetota</taxon>
        <taxon>Actinomycetes</taxon>
        <taxon>Micrococcales</taxon>
        <taxon>Microbacteriaceae</taxon>
        <taxon>Pseudolysinimonas</taxon>
    </lineage>
</organism>
<dbReference type="Proteomes" id="UP000617531">
    <property type="component" value="Unassembled WGS sequence"/>
</dbReference>
<dbReference type="AlphaFoldDB" id="A0A8J3M3K7"/>
<dbReference type="EMBL" id="BNAI01000006">
    <property type="protein sequence ID" value="GHF23090.1"/>
    <property type="molecule type" value="Genomic_DNA"/>
</dbReference>
<reference evidence="1" key="2">
    <citation type="submission" date="2020-09" db="EMBL/GenBank/DDBJ databases">
        <authorList>
            <person name="Sun Q."/>
            <person name="Zhou Y."/>
        </authorList>
    </citation>
    <scope>NUCLEOTIDE SEQUENCE</scope>
    <source>
        <strain evidence="1">CGMCC 1.16548</strain>
    </source>
</reference>
<evidence type="ECO:0000313" key="1">
    <source>
        <dbReference type="EMBL" id="GHF23090.1"/>
    </source>
</evidence>
<evidence type="ECO:0000313" key="2">
    <source>
        <dbReference type="Proteomes" id="UP000617531"/>
    </source>
</evidence>
<comment type="caution">
    <text evidence="1">The sequence shown here is derived from an EMBL/GenBank/DDBJ whole genome shotgun (WGS) entry which is preliminary data.</text>
</comment>
<protein>
    <submittedName>
        <fullName evidence="1">DUF3052 domain-containing protein</fullName>
    </submittedName>
</protein>
<dbReference type="RefSeq" id="WP_191283900.1">
    <property type="nucleotide sequence ID" value="NZ_BNAI01000006.1"/>
</dbReference>
<name>A0A8J3M3K7_9MICO</name>